<evidence type="ECO:0000313" key="4">
    <source>
        <dbReference type="EMBL" id="EMA46858.1"/>
    </source>
</evidence>
<dbReference type="PATRIC" id="fig|931277.6.peg.1110"/>
<dbReference type="STRING" id="931277.C448_05683"/>
<accession>M0MNA9</accession>
<evidence type="ECO:0000256" key="1">
    <source>
        <dbReference type="ARBA" id="ARBA00022857"/>
    </source>
</evidence>
<keyword evidence="1" id="KW-0521">NADP</keyword>
<dbReference type="InterPro" id="IPR011032">
    <property type="entry name" value="GroES-like_sf"/>
</dbReference>
<dbReference type="SUPFAM" id="SSF50129">
    <property type="entry name" value="GroES-like"/>
    <property type="match status" value="1"/>
</dbReference>
<reference evidence="4 5" key="1">
    <citation type="journal article" date="2014" name="PLoS Genet.">
        <title>Phylogenetically driven sequencing of extremely halophilic archaea reveals strategies for static and dynamic osmo-response.</title>
        <authorList>
            <person name="Becker E.A."/>
            <person name="Seitzer P.M."/>
            <person name="Tritt A."/>
            <person name="Larsen D."/>
            <person name="Krusor M."/>
            <person name="Yao A.I."/>
            <person name="Wu D."/>
            <person name="Madern D."/>
            <person name="Eisen J.A."/>
            <person name="Darling A.E."/>
            <person name="Facciotti M.T."/>
        </authorList>
    </citation>
    <scope>NUCLEOTIDE SEQUENCE [LARGE SCALE GENOMIC DNA]</scope>
    <source>
        <strain evidence="4 5">DSM 1307</strain>
    </source>
</reference>
<proteinExistence type="predicted"/>
<dbReference type="InterPro" id="IPR051603">
    <property type="entry name" value="Zinc-ADH_QOR/CCCR"/>
</dbReference>
<dbReference type="InterPro" id="IPR020843">
    <property type="entry name" value="ER"/>
</dbReference>
<comment type="caution">
    <text evidence="4">The sequence shown here is derived from an EMBL/GenBank/DDBJ whole genome shotgun (WGS) entry which is preliminary data.</text>
</comment>
<evidence type="ECO:0000256" key="2">
    <source>
        <dbReference type="SAM" id="MobiDB-lite"/>
    </source>
</evidence>
<dbReference type="PANTHER" id="PTHR44154">
    <property type="entry name" value="QUINONE OXIDOREDUCTASE"/>
    <property type="match status" value="1"/>
</dbReference>
<dbReference type="InterPro" id="IPR013154">
    <property type="entry name" value="ADH-like_N"/>
</dbReference>
<dbReference type="GO" id="GO:0043168">
    <property type="term" value="F:anion binding"/>
    <property type="evidence" value="ECO:0007669"/>
    <property type="project" value="UniProtKB-ARBA"/>
</dbReference>
<dbReference type="AlphaFoldDB" id="M0MNA9"/>
<dbReference type="SMART" id="SM00829">
    <property type="entry name" value="PKS_ER"/>
    <property type="match status" value="1"/>
</dbReference>
<dbReference type="Pfam" id="PF13602">
    <property type="entry name" value="ADH_zinc_N_2"/>
    <property type="match status" value="1"/>
</dbReference>
<dbReference type="Proteomes" id="UP000011568">
    <property type="component" value="Unassembled WGS sequence"/>
</dbReference>
<name>M0MNA9_HALMO</name>
<organism evidence="4 5">
    <name type="scientific">Halococcus morrhuae DSM 1307</name>
    <dbReference type="NCBI Taxonomy" id="931277"/>
    <lineage>
        <taxon>Archaea</taxon>
        <taxon>Methanobacteriati</taxon>
        <taxon>Methanobacteriota</taxon>
        <taxon>Stenosarchaea group</taxon>
        <taxon>Halobacteria</taxon>
        <taxon>Halobacteriales</taxon>
        <taxon>Halococcaceae</taxon>
        <taxon>Halococcus</taxon>
    </lineage>
</organism>
<dbReference type="EMBL" id="AOMC01000085">
    <property type="protein sequence ID" value="EMA46858.1"/>
    <property type="molecule type" value="Genomic_DNA"/>
</dbReference>
<protein>
    <submittedName>
        <fullName evidence="4">Alcohol dehydrogenase GroES domain-containing protein</fullName>
    </submittedName>
</protein>
<dbReference type="GO" id="GO:0044281">
    <property type="term" value="P:small molecule metabolic process"/>
    <property type="evidence" value="ECO:0007669"/>
    <property type="project" value="UniProtKB-ARBA"/>
</dbReference>
<dbReference type="SUPFAM" id="SSF51735">
    <property type="entry name" value="NAD(P)-binding Rossmann-fold domains"/>
    <property type="match status" value="1"/>
</dbReference>
<dbReference type="OrthoDB" id="8709at2157"/>
<dbReference type="Pfam" id="PF08240">
    <property type="entry name" value="ADH_N"/>
    <property type="match status" value="1"/>
</dbReference>
<feature type="region of interest" description="Disordered" evidence="2">
    <location>
        <begin position="1"/>
        <end position="25"/>
    </location>
</feature>
<evidence type="ECO:0000259" key="3">
    <source>
        <dbReference type="SMART" id="SM00829"/>
    </source>
</evidence>
<dbReference type="Gene3D" id="3.90.180.10">
    <property type="entry name" value="Medium-chain alcohol dehydrogenases, catalytic domain"/>
    <property type="match status" value="1"/>
</dbReference>
<dbReference type="eggNOG" id="arCOG01458">
    <property type="taxonomic scope" value="Archaea"/>
</dbReference>
<dbReference type="Gene3D" id="3.40.50.720">
    <property type="entry name" value="NAD(P)-binding Rossmann-like Domain"/>
    <property type="match status" value="1"/>
</dbReference>
<feature type="domain" description="Enoyl reductase (ER)" evidence="3">
    <location>
        <begin position="10"/>
        <end position="331"/>
    </location>
</feature>
<dbReference type="InterPro" id="IPR036291">
    <property type="entry name" value="NAD(P)-bd_dom_sf"/>
</dbReference>
<dbReference type="GO" id="GO:0016616">
    <property type="term" value="F:oxidoreductase activity, acting on the CH-OH group of donors, NAD or NADP as acceptor"/>
    <property type="evidence" value="ECO:0007669"/>
    <property type="project" value="UniProtKB-ARBA"/>
</dbReference>
<dbReference type="GO" id="GO:0030554">
    <property type="term" value="F:adenyl nucleotide binding"/>
    <property type="evidence" value="ECO:0007669"/>
    <property type="project" value="UniProtKB-ARBA"/>
</dbReference>
<keyword evidence="5" id="KW-1185">Reference proteome</keyword>
<sequence>MRAVRQQSFGGRDALTLESVQKPTPGPQEMLIEVRAAGVNPTDTYYREGKVGDDTPLNQPTLPFTLGSDFAGIVREVGDHVTRFNPGDRVFGTGLHTGRTQQGAYAEYIAIPPSFVAHLPAAIEFREGAAIGLAGVTAWRALFDYGTLKPGAACLIHGGSGGVGHVALQLADSINATTLTTARSDDAQLLEQEFGADRVFDYHSDNLLAEVTAAVPDGVNVVLDHMSDEYLGLDIEAARFGGHIVTIGGADGHISDGFRARANELTVHFMTAANLVERPELPDVSAVLRQLAGLLSKPDLTAHVAHTYPLEEIQDAHRTMEEDHFVGKLVITI</sequence>
<dbReference type="PANTHER" id="PTHR44154:SF1">
    <property type="entry name" value="QUINONE OXIDOREDUCTASE"/>
    <property type="match status" value="1"/>
</dbReference>
<dbReference type="CDD" id="cd08253">
    <property type="entry name" value="zeta_crystallin"/>
    <property type="match status" value="1"/>
</dbReference>
<gene>
    <name evidence="4" type="ORF">C448_05683</name>
</gene>
<evidence type="ECO:0000313" key="5">
    <source>
        <dbReference type="Proteomes" id="UP000011568"/>
    </source>
</evidence>